<comment type="catalytic activity">
    <reaction evidence="7">
        <text>ATP + H2O = ADP + phosphate + H(+)</text>
        <dbReference type="Rhea" id="RHEA:13065"/>
        <dbReference type="ChEBI" id="CHEBI:15377"/>
        <dbReference type="ChEBI" id="CHEBI:15378"/>
        <dbReference type="ChEBI" id="CHEBI:30616"/>
        <dbReference type="ChEBI" id="CHEBI:43474"/>
        <dbReference type="ChEBI" id="CHEBI:456216"/>
        <dbReference type="EC" id="3.6.4.13"/>
    </reaction>
</comment>
<feature type="domain" description="Helicase C-terminal" evidence="10">
    <location>
        <begin position="206"/>
        <end position="378"/>
    </location>
</feature>
<evidence type="ECO:0000256" key="6">
    <source>
        <dbReference type="RuleBase" id="RU000492"/>
    </source>
</evidence>
<comment type="similarity">
    <text evidence="6">Belongs to the DEAD box helicase family.</text>
</comment>
<dbReference type="STRING" id="215637.A0A4P9ZTD3"/>
<name>A0A4P9ZTD3_9FUNG</name>
<evidence type="ECO:0000256" key="5">
    <source>
        <dbReference type="ARBA" id="ARBA00022884"/>
    </source>
</evidence>
<dbReference type="PROSITE" id="PS00039">
    <property type="entry name" value="DEAD_ATP_HELICASE"/>
    <property type="match status" value="1"/>
</dbReference>
<evidence type="ECO:0000313" key="11">
    <source>
        <dbReference type="EMBL" id="RKP36002.1"/>
    </source>
</evidence>
<dbReference type="PROSITE" id="PS51192">
    <property type="entry name" value="HELICASE_ATP_BIND_1"/>
    <property type="match status" value="1"/>
</dbReference>
<dbReference type="Pfam" id="PF00270">
    <property type="entry name" value="DEAD"/>
    <property type="match status" value="1"/>
</dbReference>
<evidence type="ECO:0000256" key="8">
    <source>
        <dbReference type="SAM" id="MobiDB-lite"/>
    </source>
</evidence>
<dbReference type="Gene3D" id="3.40.50.300">
    <property type="entry name" value="P-loop containing nucleotide triphosphate hydrolases"/>
    <property type="match status" value="2"/>
</dbReference>
<dbReference type="InterPro" id="IPR014001">
    <property type="entry name" value="Helicase_ATP-bd"/>
</dbReference>
<evidence type="ECO:0000256" key="4">
    <source>
        <dbReference type="ARBA" id="ARBA00022840"/>
    </source>
</evidence>
<proteinExistence type="inferred from homology"/>
<feature type="domain" description="Helicase ATP-binding" evidence="9">
    <location>
        <begin position="9"/>
        <end position="192"/>
    </location>
</feature>
<sequence>MSKVQREVLSRLPITQDLLVKAKTGEGKTLAFLLPAIETILAQSEQIDLARGVHVGALIISPTRELANQIAEEAEKLASRHRMGVMTMVGGTERRQTMRRLTTGHRSDIIVGTPGRVIDLLQSSHEFLSRAKKTKLLILDEADELLNMGFRDDIRTIADSLPQTRRTYLFSATLSPAIQSIARDVLQPNHQYVDTVDPNDVAVHKRVKQQYAEIPSELQFRATYEILTRQLAKDRRGRIMVFLPTTNLTQLYTEALARLGLPVIGLHSKLTQNSRSRISARFRNSPGSILVTTDVSARGVDYPDVGLVLQLGTPQGRDEYIHRVGRTGRAGKNGEGIIVLSPVEMAFLRPLSDLNMLPAKEYGPEFVETITNTQSSVIDQQWTKRLGYEEKGLLHDAFMSCFGFYSSRRDLLKCSGEDILHSVKNLFYGFGFDDQPIMTENQLAKYGLNKPARGQGRNGGGRGFGMSGGRRSGGGGFGNYQGGRGFGGNRSNDRWGQDQGRGGRDNDSGSGAYGRSQRGYGNQDQSGSRGGRDNFSSRSGRNSGGQGREDMFDRYFN</sequence>
<evidence type="ECO:0000259" key="10">
    <source>
        <dbReference type="PROSITE" id="PS51194"/>
    </source>
</evidence>
<evidence type="ECO:0000256" key="7">
    <source>
        <dbReference type="RuleBase" id="RU365068"/>
    </source>
</evidence>
<dbReference type="PANTHER" id="PTHR24031">
    <property type="entry name" value="RNA HELICASE"/>
    <property type="match status" value="1"/>
</dbReference>
<organism evidence="11 12">
    <name type="scientific">Dimargaris cristalligena</name>
    <dbReference type="NCBI Taxonomy" id="215637"/>
    <lineage>
        <taxon>Eukaryota</taxon>
        <taxon>Fungi</taxon>
        <taxon>Fungi incertae sedis</taxon>
        <taxon>Zoopagomycota</taxon>
        <taxon>Kickxellomycotina</taxon>
        <taxon>Dimargaritomycetes</taxon>
        <taxon>Dimargaritales</taxon>
        <taxon>Dimargaritaceae</taxon>
        <taxon>Dimargaris</taxon>
    </lineage>
</organism>
<evidence type="ECO:0000256" key="2">
    <source>
        <dbReference type="ARBA" id="ARBA00022801"/>
    </source>
</evidence>
<feature type="compositionally biased region" description="Gly residues" evidence="8">
    <location>
        <begin position="456"/>
        <end position="488"/>
    </location>
</feature>
<dbReference type="GO" id="GO:0016787">
    <property type="term" value="F:hydrolase activity"/>
    <property type="evidence" value="ECO:0007669"/>
    <property type="project" value="UniProtKB-KW"/>
</dbReference>
<evidence type="ECO:0000259" key="9">
    <source>
        <dbReference type="PROSITE" id="PS51192"/>
    </source>
</evidence>
<keyword evidence="4 6" id="KW-0067">ATP-binding</keyword>
<protein>
    <recommendedName>
        <fullName evidence="7">ATP-dependent RNA helicase</fullName>
        <ecNumber evidence="7">3.6.4.13</ecNumber>
    </recommendedName>
</protein>
<evidence type="ECO:0000313" key="12">
    <source>
        <dbReference type="Proteomes" id="UP000268162"/>
    </source>
</evidence>
<dbReference type="InterPro" id="IPR027417">
    <property type="entry name" value="P-loop_NTPase"/>
</dbReference>
<feature type="compositionally biased region" description="Basic and acidic residues" evidence="8">
    <location>
        <begin position="547"/>
        <end position="557"/>
    </location>
</feature>
<dbReference type="SUPFAM" id="SSF52540">
    <property type="entry name" value="P-loop containing nucleoside triphosphate hydrolases"/>
    <property type="match status" value="1"/>
</dbReference>
<keyword evidence="3 6" id="KW-0347">Helicase</keyword>
<keyword evidence="2 6" id="KW-0378">Hydrolase</keyword>
<dbReference type="GO" id="GO:0005524">
    <property type="term" value="F:ATP binding"/>
    <property type="evidence" value="ECO:0007669"/>
    <property type="project" value="UniProtKB-UniRule"/>
</dbReference>
<comment type="function">
    <text evidence="7">RNA helicase.</text>
</comment>
<feature type="compositionally biased region" description="Basic and acidic residues" evidence="8">
    <location>
        <begin position="491"/>
        <end position="507"/>
    </location>
</feature>
<evidence type="ECO:0000256" key="1">
    <source>
        <dbReference type="ARBA" id="ARBA00022741"/>
    </source>
</evidence>
<dbReference type="CDD" id="cd18787">
    <property type="entry name" value="SF2_C_DEAD"/>
    <property type="match status" value="1"/>
</dbReference>
<dbReference type="SMART" id="SM00487">
    <property type="entry name" value="DEXDc"/>
    <property type="match status" value="1"/>
</dbReference>
<dbReference type="GO" id="GO:0003723">
    <property type="term" value="F:RNA binding"/>
    <property type="evidence" value="ECO:0007669"/>
    <property type="project" value="UniProtKB-UniRule"/>
</dbReference>
<evidence type="ECO:0000256" key="3">
    <source>
        <dbReference type="ARBA" id="ARBA00022806"/>
    </source>
</evidence>
<reference evidence="12" key="1">
    <citation type="journal article" date="2018" name="Nat. Microbiol.">
        <title>Leveraging single-cell genomics to expand the fungal tree of life.</title>
        <authorList>
            <person name="Ahrendt S.R."/>
            <person name="Quandt C.A."/>
            <person name="Ciobanu D."/>
            <person name="Clum A."/>
            <person name="Salamov A."/>
            <person name="Andreopoulos B."/>
            <person name="Cheng J.F."/>
            <person name="Woyke T."/>
            <person name="Pelin A."/>
            <person name="Henrissat B."/>
            <person name="Reynolds N.K."/>
            <person name="Benny G.L."/>
            <person name="Smith M.E."/>
            <person name="James T.Y."/>
            <person name="Grigoriev I.V."/>
        </authorList>
    </citation>
    <scope>NUCLEOTIDE SEQUENCE [LARGE SCALE GENOMIC DNA]</scope>
    <source>
        <strain evidence="12">RSA 468</strain>
    </source>
</reference>
<dbReference type="EC" id="3.6.4.13" evidence="7"/>
<comment type="domain">
    <text evidence="7">The Q motif is unique to and characteristic of the DEAD box family of RNA helicases and controls ATP binding and hydrolysis.</text>
</comment>
<dbReference type="EMBL" id="ML002736">
    <property type="protein sequence ID" value="RKP36002.1"/>
    <property type="molecule type" value="Genomic_DNA"/>
</dbReference>
<dbReference type="AlphaFoldDB" id="A0A4P9ZTD3"/>
<dbReference type="InterPro" id="IPR011545">
    <property type="entry name" value="DEAD/DEAH_box_helicase_dom"/>
</dbReference>
<accession>A0A4P9ZTD3</accession>
<dbReference type="InterPro" id="IPR000629">
    <property type="entry name" value="RNA-helicase_DEAD-box_CS"/>
</dbReference>
<dbReference type="SMART" id="SM00490">
    <property type="entry name" value="HELICc"/>
    <property type="match status" value="1"/>
</dbReference>
<dbReference type="Proteomes" id="UP000268162">
    <property type="component" value="Unassembled WGS sequence"/>
</dbReference>
<feature type="region of interest" description="Disordered" evidence="8">
    <location>
        <begin position="448"/>
        <end position="557"/>
    </location>
</feature>
<keyword evidence="12" id="KW-1185">Reference proteome</keyword>
<dbReference type="Pfam" id="PF00271">
    <property type="entry name" value="Helicase_C"/>
    <property type="match status" value="1"/>
</dbReference>
<dbReference type="GO" id="GO:0003724">
    <property type="term" value="F:RNA helicase activity"/>
    <property type="evidence" value="ECO:0007669"/>
    <property type="project" value="UniProtKB-EC"/>
</dbReference>
<dbReference type="InterPro" id="IPR001650">
    <property type="entry name" value="Helicase_C-like"/>
</dbReference>
<gene>
    <name evidence="11" type="ORF">BJ085DRAFT_23392</name>
</gene>
<keyword evidence="1 6" id="KW-0547">Nucleotide-binding</keyword>
<dbReference type="PROSITE" id="PS51194">
    <property type="entry name" value="HELICASE_CTER"/>
    <property type="match status" value="1"/>
</dbReference>
<keyword evidence="5 7" id="KW-0694">RNA-binding</keyword>